<evidence type="ECO:0000313" key="2">
    <source>
        <dbReference type="Proteomes" id="UP001219518"/>
    </source>
</evidence>
<keyword evidence="2" id="KW-1185">Reference proteome</keyword>
<dbReference type="Proteomes" id="UP001219518">
    <property type="component" value="Unassembled WGS sequence"/>
</dbReference>
<dbReference type="AlphaFoldDB" id="A0AAE1H3S9"/>
<comment type="caution">
    <text evidence="1">The sequence shown here is derived from an EMBL/GenBank/DDBJ whole genome shotgun (WGS) entry which is preliminary data.</text>
</comment>
<sequence>MLERIKTVFIILAEKLIGETCHDMLPSSPRYPDKNTAAFSHDMSARCISGAHHVPVNILCSSV</sequence>
<name>A0AAE1H3S9_9NEOP</name>
<evidence type="ECO:0000313" key="1">
    <source>
        <dbReference type="EMBL" id="KAK3914249.1"/>
    </source>
</evidence>
<reference evidence="1" key="2">
    <citation type="journal article" date="2023" name="BMC Genomics">
        <title>Pest status, molecular evolution, and epigenetic factors derived from the genome assembly of Frankliniella fusca, a thysanopteran phytovirus vector.</title>
        <authorList>
            <person name="Catto M.A."/>
            <person name="Labadie P.E."/>
            <person name="Jacobson A.L."/>
            <person name="Kennedy G.G."/>
            <person name="Srinivasan R."/>
            <person name="Hunt B.G."/>
        </authorList>
    </citation>
    <scope>NUCLEOTIDE SEQUENCE</scope>
    <source>
        <strain evidence="1">PL_HMW_Pooled</strain>
    </source>
</reference>
<protein>
    <submittedName>
        <fullName evidence="1">F-box protein L165</fullName>
    </submittedName>
</protein>
<accession>A0AAE1H3S9</accession>
<organism evidence="1 2">
    <name type="scientific">Frankliniella fusca</name>
    <dbReference type="NCBI Taxonomy" id="407009"/>
    <lineage>
        <taxon>Eukaryota</taxon>
        <taxon>Metazoa</taxon>
        <taxon>Ecdysozoa</taxon>
        <taxon>Arthropoda</taxon>
        <taxon>Hexapoda</taxon>
        <taxon>Insecta</taxon>
        <taxon>Pterygota</taxon>
        <taxon>Neoptera</taxon>
        <taxon>Paraneoptera</taxon>
        <taxon>Thysanoptera</taxon>
        <taxon>Terebrantia</taxon>
        <taxon>Thripoidea</taxon>
        <taxon>Thripidae</taxon>
        <taxon>Frankliniella</taxon>
    </lineage>
</organism>
<proteinExistence type="predicted"/>
<gene>
    <name evidence="1" type="ORF">KUF71_023661</name>
</gene>
<reference evidence="1" key="1">
    <citation type="submission" date="2021-07" db="EMBL/GenBank/DDBJ databases">
        <authorList>
            <person name="Catto M.A."/>
            <person name="Jacobson A."/>
            <person name="Kennedy G."/>
            <person name="Labadie P."/>
            <person name="Hunt B.G."/>
            <person name="Srinivasan R."/>
        </authorList>
    </citation>
    <scope>NUCLEOTIDE SEQUENCE</scope>
    <source>
        <strain evidence="1">PL_HMW_Pooled</strain>
        <tissue evidence="1">Head</tissue>
    </source>
</reference>
<dbReference type="EMBL" id="JAHWGI010000364">
    <property type="protein sequence ID" value="KAK3914249.1"/>
    <property type="molecule type" value="Genomic_DNA"/>
</dbReference>